<name>A0A0A8K6E4_9HYPH</name>
<reference evidence="1 2" key="1">
    <citation type="submission" date="2014-09" db="EMBL/GenBank/DDBJ databases">
        <title>Genome sequencing of Methyloceanibacter caenitepidi Gela4.</title>
        <authorList>
            <person name="Takeuchi M."/>
            <person name="Susumu S."/>
            <person name="Kamagata Y."/>
            <person name="Oshima K."/>
            <person name="Hattori M."/>
            <person name="Iwasaki W."/>
        </authorList>
    </citation>
    <scope>NUCLEOTIDE SEQUENCE [LARGE SCALE GENOMIC DNA]</scope>
    <source>
        <strain evidence="1 2">Gela4</strain>
    </source>
</reference>
<dbReference type="EMBL" id="AP014648">
    <property type="protein sequence ID" value="BAQ18470.1"/>
    <property type="molecule type" value="Genomic_DNA"/>
</dbReference>
<sequence>MDDPSVTEIYVNKLISAAFDGASVSLTFGVARVLPTGNPDAGAVEGTGAANIHVTSRLALSPAAAADLTKSLGKMLNTLKEMADKRLEEQQPN</sequence>
<accession>A0A0A8K6E4</accession>
<dbReference type="KEGG" id="mcg:GL4_3038"/>
<dbReference type="Proteomes" id="UP000031643">
    <property type="component" value="Chromosome"/>
</dbReference>
<keyword evidence="2" id="KW-1185">Reference proteome</keyword>
<evidence type="ECO:0000313" key="1">
    <source>
        <dbReference type="EMBL" id="BAQ18470.1"/>
    </source>
</evidence>
<proteinExistence type="predicted"/>
<dbReference type="HOGENOM" id="CLU_2396263_0_0_5"/>
<organism evidence="1 2">
    <name type="scientific">Methyloceanibacter caenitepidi</name>
    <dbReference type="NCBI Taxonomy" id="1384459"/>
    <lineage>
        <taxon>Bacteria</taxon>
        <taxon>Pseudomonadati</taxon>
        <taxon>Pseudomonadota</taxon>
        <taxon>Alphaproteobacteria</taxon>
        <taxon>Hyphomicrobiales</taxon>
        <taxon>Hyphomicrobiaceae</taxon>
        <taxon>Methyloceanibacter</taxon>
    </lineage>
</organism>
<dbReference type="AlphaFoldDB" id="A0A0A8K6E4"/>
<protein>
    <submittedName>
        <fullName evidence="1">Uncharacterized protein</fullName>
    </submittedName>
</protein>
<evidence type="ECO:0000313" key="2">
    <source>
        <dbReference type="Proteomes" id="UP000031643"/>
    </source>
</evidence>
<gene>
    <name evidence="1" type="ORF">GL4_3038</name>
</gene>